<name>A0AAE0F6A5_9CHLO</name>
<dbReference type="EMBL" id="LGRX02025097">
    <property type="protein sequence ID" value="KAK3252922.1"/>
    <property type="molecule type" value="Genomic_DNA"/>
</dbReference>
<dbReference type="Proteomes" id="UP001190700">
    <property type="component" value="Unassembled WGS sequence"/>
</dbReference>
<dbReference type="GO" id="GO:0042765">
    <property type="term" value="C:GPI-anchor transamidase complex"/>
    <property type="evidence" value="ECO:0007669"/>
    <property type="project" value="InterPro"/>
</dbReference>
<evidence type="ECO:0000313" key="2">
    <source>
        <dbReference type="EMBL" id="KAK3252922.1"/>
    </source>
</evidence>
<evidence type="ECO:0000313" key="3">
    <source>
        <dbReference type="Proteomes" id="UP001190700"/>
    </source>
</evidence>
<dbReference type="AlphaFoldDB" id="A0AAE0F6A5"/>
<reference evidence="2 3" key="1">
    <citation type="journal article" date="2015" name="Genome Biol. Evol.">
        <title>Comparative Genomics of a Bacterivorous Green Alga Reveals Evolutionary Causalities and Consequences of Phago-Mixotrophic Mode of Nutrition.</title>
        <authorList>
            <person name="Burns J.A."/>
            <person name="Paasch A."/>
            <person name="Narechania A."/>
            <person name="Kim E."/>
        </authorList>
    </citation>
    <scope>NUCLEOTIDE SEQUENCE [LARGE SCALE GENOMIC DNA]</scope>
    <source>
        <strain evidence="2 3">PLY_AMNH</strain>
    </source>
</reference>
<feature type="region of interest" description="Disordered" evidence="1">
    <location>
        <begin position="192"/>
        <end position="217"/>
    </location>
</feature>
<dbReference type="InterPro" id="IPR019540">
    <property type="entry name" value="PtdIno-glycan_biosynth_class_S"/>
</dbReference>
<accession>A0AAE0F6A5</accession>
<organism evidence="2 3">
    <name type="scientific">Cymbomonas tetramitiformis</name>
    <dbReference type="NCBI Taxonomy" id="36881"/>
    <lineage>
        <taxon>Eukaryota</taxon>
        <taxon>Viridiplantae</taxon>
        <taxon>Chlorophyta</taxon>
        <taxon>Pyramimonadophyceae</taxon>
        <taxon>Pyramimonadales</taxon>
        <taxon>Pyramimonadaceae</taxon>
        <taxon>Cymbomonas</taxon>
    </lineage>
</organism>
<sequence>MGIPVWWITTEVHRAPLPYEMIEAERNNSIAQLPMHINLLLIVPSEISNSDLVVSAEELQEEATEHLVSALSRSESGQDLEERTLAPMLMEVTSALHTPTGCGADYVGSWPCGLGKEEIWREADDRLLDDWLWQTAPITSSFGGNYTLVLVDAEGPGPIGKEPELVLGKGSPSAAAPPAHYSAVSLKPAHLRHSSHPSDLSSINPMLGTTPLPSTLP</sequence>
<comment type="caution">
    <text evidence="2">The sequence shown here is derived from an EMBL/GenBank/DDBJ whole genome shotgun (WGS) entry which is preliminary data.</text>
</comment>
<dbReference type="Pfam" id="PF10510">
    <property type="entry name" value="PIG-S"/>
    <property type="match status" value="1"/>
</dbReference>
<protein>
    <submittedName>
        <fullName evidence="2">Uncharacterized protein</fullName>
    </submittedName>
</protein>
<proteinExistence type="predicted"/>
<keyword evidence="3" id="KW-1185">Reference proteome</keyword>
<dbReference type="GO" id="GO:0016255">
    <property type="term" value="P:attachment of GPI anchor to protein"/>
    <property type="evidence" value="ECO:0007669"/>
    <property type="project" value="InterPro"/>
</dbReference>
<evidence type="ECO:0000256" key="1">
    <source>
        <dbReference type="SAM" id="MobiDB-lite"/>
    </source>
</evidence>
<gene>
    <name evidence="2" type="ORF">CYMTET_37804</name>
</gene>